<proteinExistence type="predicted"/>
<dbReference type="PANTHER" id="PTHR47691">
    <property type="entry name" value="REGULATOR-RELATED"/>
    <property type="match status" value="1"/>
</dbReference>
<feature type="non-terminal residue" evidence="1">
    <location>
        <position position="1"/>
    </location>
</feature>
<sequence>GITQENAQAIAEIGARLDGLPLAIELAAAWVKLLTPAALLARLSGAQPLHMLASGARDLPARQQTLRNTIAWSYDLLGPAEQRLFRALGVCVGGCSLEAAEALAADLPPAQVLGALAALVDGSLLRQEAGRVIMLETIREYALELLAGAGELPATAHRHASVFLDLAATARTHLLDEQQEHWLDRLEAEHDNLRAALAWCCAPGGDAALGMRLAEALWEFWLMRGHVG</sequence>
<name>A0A0P9F6K0_9CHLR</name>
<accession>A0A0P9F6K0</accession>
<feature type="non-terminal residue" evidence="1">
    <location>
        <position position="228"/>
    </location>
</feature>
<reference evidence="1 2" key="1">
    <citation type="submission" date="2015-09" db="EMBL/GenBank/DDBJ databases">
        <title>Draft genome sequence of Kouleothrix aurantiaca JCM 19913.</title>
        <authorList>
            <person name="Hemp J."/>
        </authorList>
    </citation>
    <scope>NUCLEOTIDE SEQUENCE [LARGE SCALE GENOMIC DNA]</scope>
    <source>
        <strain evidence="1 2">COM-B</strain>
    </source>
</reference>
<keyword evidence="2" id="KW-1185">Reference proteome</keyword>
<dbReference type="EMBL" id="LJCR01003171">
    <property type="protein sequence ID" value="KPV47852.1"/>
    <property type="molecule type" value="Genomic_DNA"/>
</dbReference>
<dbReference type="PANTHER" id="PTHR47691:SF3">
    <property type="entry name" value="HTH-TYPE TRANSCRIPTIONAL REGULATOR RV0890C-RELATED"/>
    <property type="match status" value="1"/>
</dbReference>
<evidence type="ECO:0000313" key="1">
    <source>
        <dbReference type="EMBL" id="KPV47852.1"/>
    </source>
</evidence>
<comment type="caution">
    <text evidence="1">The sequence shown here is derived from an EMBL/GenBank/DDBJ whole genome shotgun (WGS) entry which is preliminary data.</text>
</comment>
<dbReference type="AlphaFoldDB" id="A0A0P9F6K0"/>
<protein>
    <recommendedName>
        <fullName evidence="3">AfsR/SARP family transcriptional regulator</fullName>
    </recommendedName>
</protein>
<evidence type="ECO:0000313" key="2">
    <source>
        <dbReference type="Proteomes" id="UP000050509"/>
    </source>
</evidence>
<organism evidence="1 2">
    <name type="scientific">Kouleothrix aurantiaca</name>
    <dbReference type="NCBI Taxonomy" id="186479"/>
    <lineage>
        <taxon>Bacteria</taxon>
        <taxon>Bacillati</taxon>
        <taxon>Chloroflexota</taxon>
        <taxon>Chloroflexia</taxon>
        <taxon>Chloroflexales</taxon>
        <taxon>Roseiflexineae</taxon>
        <taxon>Roseiflexaceae</taxon>
        <taxon>Kouleothrix</taxon>
    </lineage>
</organism>
<gene>
    <name evidence="1" type="ORF">SE17_41215</name>
</gene>
<dbReference type="Proteomes" id="UP000050509">
    <property type="component" value="Unassembled WGS sequence"/>
</dbReference>
<evidence type="ECO:0008006" key="3">
    <source>
        <dbReference type="Google" id="ProtNLM"/>
    </source>
</evidence>